<proteinExistence type="predicted"/>
<dbReference type="GO" id="GO:0004252">
    <property type="term" value="F:serine-type endopeptidase activity"/>
    <property type="evidence" value="ECO:0007669"/>
    <property type="project" value="InterPro"/>
</dbReference>
<dbReference type="Pfam" id="PF00326">
    <property type="entry name" value="Peptidase_S9"/>
    <property type="match status" value="1"/>
</dbReference>
<evidence type="ECO:0000256" key="1">
    <source>
        <dbReference type="ARBA" id="ARBA00022801"/>
    </source>
</evidence>
<evidence type="ECO:0000313" key="4">
    <source>
        <dbReference type="Proteomes" id="UP000460435"/>
    </source>
</evidence>
<comment type="caution">
    <text evidence="3">The sequence shown here is derived from an EMBL/GenBank/DDBJ whole genome shotgun (WGS) entry which is preliminary data.</text>
</comment>
<dbReference type="AlphaFoldDB" id="A0A7K3M1G8"/>
<dbReference type="Proteomes" id="UP000460435">
    <property type="component" value="Unassembled WGS sequence"/>
</dbReference>
<dbReference type="PANTHER" id="PTHR42776">
    <property type="entry name" value="SERINE PEPTIDASE S9 FAMILY MEMBER"/>
    <property type="match status" value="1"/>
</dbReference>
<dbReference type="PANTHER" id="PTHR42776:SF27">
    <property type="entry name" value="DIPEPTIDYL PEPTIDASE FAMILY MEMBER 6"/>
    <property type="match status" value="1"/>
</dbReference>
<dbReference type="SUPFAM" id="SSF53474">
    <property type="entry name" value="alpha/beta-Hydrolases"/>
    <property type="match status" value="1"/>
</dbReference>
<dbReference type="EMBL" id="WLZY01000002">
    <property type="protein sequence ID" value="NDL57124.1"/>
    <property type="molecule type" value="Genomic_DNA"/>
</dbReference>
<dbReference type="InterPro" id="IPR029058">
    <property type="entry name" value="AB_hydrolase_fold"/>
</dbReference>
<dbReference type="InterPro" id="IPR001375">
    <property type="entry name" value="Peptidase_S9_cat"/>
</dbReference>
<protein>
    <submittedName>
        <fullName evidence="3">Prolyl oligopeptidase family serine peptidase</fullName>
    </submittedName>
</protein>
<reference evidence="3 4" key="1">
    <citation type="submission" date="2019-11" db="EMBL/GenBank/DDBJ databases">
        <authorList>
            <person name="Li X.-J."/>
            <person name="Feng X.-M."/>
        </authorList>
    </citation>
    <scope>NUCLEOTIDE SEQUENCE [LARGE SCALE GENOMIC DNA]</scope>
    <source>
        <strain evidence="3 4">XMNu-373</strain>
    </source>
</reference>
<dbReference type="PRINTS" id="PR00862">
    <property type="entry name" value="PROLIGOPTASE"/>
</dbReference>
<keyword evidence="4" id="KW-1185">Reference proteome</keyword>
<organism evidence="3 4">
    <name type="scientific">Phytoactinopolyspora mesophila</name>
    <dbReference type="NCBI Taxonomy" id="2650750"/>
    <lineage>
        <taxon>Bacteria</taxon>
        <taxon>Bacillati</taxon>
        <taxon>Actinomycetota</taxon>
        <taxon>Actinomycetes</taxon>
        <taxon>Jiangellales</taxon>
        <taxon>Jiangellaceae</taxon>
        <taxon>Phytoactinopolyspora</taxon>
    </lineage>
</organism>
<sequence length="592" mass="63754">MIDLLELHSWTVFDVDEHGHVLAGSDASGSTQLVEIAPDGVRTQLTALPSACSGRYLPGRRTVVVQHDTDGDERAQLSLLNLEPDRPAPAGLDDLEPLVRDLAYIHSLVDVRPGRVVYSTNRRNGVDFDVVVRDLSNGSEQVVFDDGGYVAAVDVDGDAVAVTLLSLQPASTQVRLVRDGTFTDVTAADDHSMHTSVRFLPGTGSLVMSSNHGRDFRSVVRVDSSGTWTTLLESDEHDISVLPSPDGSRLLMFRHIDGGTELAIHRADGELETEIALPRFGVAAAMWSPDSALLAVGLNTPTSPGDVLLVDASNGEIRMLVDGTEQMTPQMRVALVEPDSVRIPTRDGELIPCFVYRPSDPAAELAGSVVVNIHGGPEAHAQRTFTAVSQAMVAAGHIVLVPNVRGSTGYGKRWYSLDDVYLRLESVLDLVDIRAWVPEAGGDPERVALYGGSYGGYMVLAGLSMHPGLWAAGAELVGMSSLVTFLENTSAYRRAVREREYGSLEHDHDFLVKASPLTYLAAIDTPLFVIHGANDPRVPLSESEQIKAALDAKGVPCELRVYDDEGHGLAKRANRLDAYPAALAFLAKHLAR</sequence>
<dbReference type="InterPro" id="IPR002470">
    <property type="entry name" value="Peptidase_S9A"/>
</dbReference>
<name>A0A7K3M1G8_9ACTN</name>
<dbReference type="SUPFAM" id="SSF82171">
    <property type="entry name" value="DPP6 N-terminal domain-like"/>
    <property type="match status" value="1"/>
</dbReference>
<dbReference type="Gene3D" id="2.130.10.120">
    <property type="entry name" value="Prolyl oligopeptidase, N-terminal domain"/>
    <property type="match status" value="1"/>
</dbReference>
<gene>
    <name evidence="3" type="ORF">F7O44_08585</name>
</gene>
<feature type="domain" description="Peptidase S9 prolyl oligopeptidase catalytic" evidence="2">
    <location>
        <begin position="385"/>
        <end position="590"/>
    </location>
</feature>
<dbReference type="Gene3D" id="3.40.50.1820">
    <property type="entry name" value="alpha/beta hydrolase"/>
    <property type="match status" value="1"/>
</dbReference>
<accession>A0A7K3M1G8</accession>
<dbReference type="GO" id="GO:0006508">
    <property type="term" value="P:proteolysis"/>
    <property type="evidence" value="ECO:0007669"/>
    <property type="project" value="InterPro"/>
</dbReference>
<evidence type="ECO:0000259" key="2">
    <source>
        <dbReference type="Pfam" id="PF00326"/>
    </source>
</evidence>
<keyword evidence="1" id="KW-0378">Hydrolase</keyword>
<evidence type="ECO:0000313" key="3">
    <source>
        <dbReference type="EMBL" id="NDL57124.1"/>
    </source>
</evidence>